<accession>W9G265</accession>
<dbReference type="STRING" id="1386089.N865_12385"/>
<dbReference type="PROSITE" id="PS51273">
    <property type="entry name" value="GATASE_TYPE_1"/>
    <property type="match status" value="1"/>
</dbReference>
<dbReference type="Gene3D" id="3.40.50.880">
    <property type="match status" value="1"/>
</dbReference>
<evidence type="ECO:0000313" key="2">
    <source>
        <dbReference type="EMBL" id="EWT00065.1"/>
    </source>
</evidence>
<feature type="region of interest" description="Disordered" evidence="1">
    <location>
        <begin position="1"/>
        <end position="26"/>
    </location>
</feature>
<reference evidence="2 3" key="1">
    <citation type="submission" date="2013-08" db="EMBL/GenBank/DDBJ databases">
        <title>Intrasporangium oryzae NRRL B-24470.</title>
        <authorList>
            <person name="Liu H."/>
            <person name="Wang G."/>
        </authorList>
    </citation>
    <scope>NUCLEOTIDE SEQUENCE [LARGE SCALE GENOMIC DNA]</scope>
    <source>
        <strain evidence="2 3">NRRL B-24470</strain>
    </source>
</reference>
<comment type="caution">
    <text evidence="2">The sequence shown here is derived from an EMBL/GenBank/DDBJ whole genome shotgun (WGS) entry which is preliminary data.</text>
</comment>
<dbReference type="InterPro" id="IPR044668">
    <property type="entry name" value="PuuD-like"/>
</dbReference>
<dbReference type="PANTHER" id="PTHR43235:SF1">
    <property type="entry name" value="GLUTAMINE AMIDOTRANSFERASE PB2B2.05-RELATED"/>
    <property type="match status" value="1"/>
</dbReference>
<evidence type="ECO:0000313" key="3">
    <source>
        <dbReference type="Proteomes" id="UP000019489"/>
    </source>
</evidence>
<evidence type="ECO:0000256" key="1">
    <source>
        <dbReference type="SAM" id="MobiDB-lite"/>
    </source>
</evidence>
<dbReference type="GO" id="GO:0006598">
    <property type="term" value="P:polyamine catabolic process"/>
    <property type="evidence" value="ECO:0007669"/>
    <property type="project" value="TreeGrafter"/>
</dbReference>
<protein>
    <submittedName>
        <fullName evidence="2">Glutamine amidotransferase</fullName>
    </submittedName>
</protein>
<name>W9G265_9MICO</name>
<dbReference type="EMBL" id="AWSA01000057">
    <property type="protein sequence ID" value="EWT00065.1"/>
    <property type="molecule type" value="Genomic_DNA"/>
</dbReference>
<feature type="compositionally biased region" description="Basic and acidic residues" evidence="1">
    <location>
        <begin position="1"/>
        <end position="17"/>
    </location>
</feature>
<sequence>MSVRTDETRADEARADGARAAGAGATGEGVPVVRLEEVDPGVRPERPVARIAVLVSLNFPDLTEPVADLVRTFTSTALATLVGLEATFELFDTSTALADPSTVAELDGLLVLGGGDVDGSLYGCYDTSIPNSYGVDLRADRDTIAALEVVVAAGRPVLAICRGAQLVNVAGGGTVIPDIEDYRLHRGGPGEPMFVDEQVTIVDGTRLASLVANHRLTVRSGHHQAIDRVADGFVVSALADDGIIEGIEHRERWILALQWHPEDPAGPDHDRLGIFEAFVEAAAKGLAAWPRS</sequence>
<dbReference type="InterPro" id="IPR029062">
    <property type="entry name" value="Class_I_gatase-like"/>
</dbReference>
<dbReference type="GO" id="GO:0005829">
    <property type="term" value="C:cytosol"/>
    <property type="evidence" value="ECO:0007669"/>
    <property type="project" value="TreeGrafter"/>
</dbReference>
<dbReference type="PANTHER" id="PTHR43235">
    <property type="entry name" value="GLUTAMINE AMIDOTRANSFERASE PB2B2.05-RELATED"/>
    <property type="match status" value="1"/>
</dbReference>
<organism evidence="2 3">
    <name type="scientific">Intrasporangium oryzae NRRL B-24470</name>
    <dbReference type="NCBI Taxonomy" id="1386089"/>
    <lineage>
        <taxon>Bacteria</taxon>
        <taxon>Bacillati</taxon>
        <taxon>Actinomycetota</taxon>
        <taxon>Actinomycetes</taxon>
        <taxon>Micrococcales</taxon>
        <taxon>Intrasporangiaceae</taxon>
        <taxon>Intrasporangium</taxon>
    </lineage>
</organism>
<keyword evidence="3" id="KW-1185">Reference proteome</keyword>
<keyword evidence="2" id="KW-0315">Glutamine amidotransferase</keyword>
<dbReference type="SUPFAM" id="SSF52317">
    <property type="entry name" value="Class I glutamine amidotransferase-like"/>
    <property type="match status" value="1"/>
</dbReference>
<dbReference type="PATRIC" id="fig|1386089.3.peg.3729"/>
<dbReference type="Pfam" id="PF07722">
    <property type="entry name" value="Peptidase_C26"/>
    <property type="match status" value="1"/>
</dbReference>
<dbReference type="AlphaFoldDB" id="W9G265"/>
<proteinExistence type="predicted"/>
<dbReference type="GO" id="GO:0016740">
    <property type="term" value="F:transferase activity"/>
    <property type="evidence" value="ECO:0007669"/>
    <property type="project" value="UniProtKB-KW"/>
</dbReference>
<dbReference type="GO" id="GO:0033969">
    <property type="term" value="F:gamma-glutamyl-gamma-aminobutyrate hydrolase activity"/>
    <property type="evidence" value="ECO:0007669"/>
    <property type="project" value="TreeGrafter"/>
</dbReference>
<dbReference type="Proteomes" id="UP000019489">
    <property type="component" value="Unassembled WGS sequence"/>
</dbReference>
<gene>
    <name evidence="2" type="ORF">N865_12385</name>
</gene>
<dbReference type="eggNOG" id="COG2071">
    <property type="taxonomic scope" value="Bacteria"/>
</dbReference>
<dbReference type="InterPro" id="IPR011697">
    <property type="entry name" value="Peptidase_C26"/>
</dbReference>
<keyword evidence="2" id="KW-0808">Transferase</keyword>